<dbReference type="InterPro" id="IPR043129">
    <property type="entry name" value="ATPase_NBD"/>
</dbReference>
<comment type="caution">
    <text evidence="3">The sequence shown here is derived from an EMBL/GenBank/DDBJ whole genome shotgun (WGS) entry which is preliminary data.</text>
</comment>
<dbReference type="Pfam" id="PF01968">
    <property type="entry name" value="Hydantoinase_A"/>
    <property type="match status" value="1"/>
</dbReference>
<dbReference type="GO" id="GO:0005829">
    <property type="term" value="C:cytosol"/>
    <property type="evidence" value="ECO:0007669"/>
    <property type="project" value="TreeGrafter"/>
</dbReference>
<organism evidence="3 4">
    <name type="scientific">Anaerospora hongkongensis</name>
    <dbReference type="NCBI Taxonomy" id="244830"/>
    <lineage>
        <taxon>Bacteria</taxon>
        <taxon>Bacillati</taxon>
        <taxon>Bacillota</taxon>
        <taxon>Negativicutes</taxon>
        <taxon>Selenomonadales</taxon>
        <taxon>Sporomusaceae</taxon>
        <taxon>Anaerospora</taxon>
    </lineage>
</organism>
<evidence type="ECO:0000313" key="3">
    <source>
        <dbReference type="EMBL" id="TCL38752.1"/>
    </source>
</evidence>
<feature type="domain" description="Hydantoinase/oxoprolinase N-terminal" evidence="2">
    <location>
        <begin position="3"/>
        <end position="152"/>
    </location>
</feature>
<protein>
    <submittedName>
        <fullName evidence="3">N-methylhydantoinase A/oxoprolinase/acetone carboxylase beta subunit</fullName>
    </submittedName>
</protein>
<evidence type="ECO:0000259" key="2">
    <source>
        <dbReference type="Pfam" id="PF05378"/>
    </source>
</evidence>
<accession>A0A4R1Q3Z4</accession>
<dbReference type="PANTHER" id="PTHR11365">
    <property type="entry name" value="5-OXOPROLINASE RELATED"/>
    <property type="match status" value="1"/>
</dbReference>
<keyword evidence="4" id="KW-1185">Reference proteome</keyword>
<dbReference type="EMBL" id="SLUI01000003">
    <property type="protein sequence ID" value="TCL38752.1"/>
    <property type="molecule type" value="Genomic_DNA"/>
</dbReference>
<dbReference type="Proteomes" id="UP000295063">
    <property type="component" value="Unassembled WGS sequence"/>
</dbReference>
<sequence length="548" mass="57689">MLLGIDVGGTFTDAVIVSEGKVLAATKTATTHSDLLQGIFCAIDTVLRDAPGTIERVTLSTTVVTNSLVEGKTDPVGLVVIPGPGLNIEPLLPAKAVLLSGYVDHRGRETAKLIKQEIDEACKLFAGRRCFAVSGKFAVRNAALELEVSREISAKAETEHVTAASQIAGTLNFLRRTNSAYFNAAVWRRFSGFAAAVEGALKARGIDAPVHILKADGGTMPLAMAKDQPVEAIFTGPAASVLGIMAIGAAQGEAVSLDIGGTTTDIALWRDGRPLFAERGAAIGAYPTAVRAFWLRSVGIGGDSWVRRDNGKLLIGPGRIGPAVAAGGTEPTVADAMHVAGLADFGSKQAAYQAVARLAEAGQTPEQAAIEVLDSAAQIICAAIQEMLIAQQTRPVYTVNDMVNTQPFTPHTVIGVGGTAGGLAPLVARHLKIECQVPDNGAVANALGAAVARATTDITVRVDTERRVIAVPELGLQEKLPHKASSLTEVRRLAEAYLSERSGRFGIIPEEVETIYEEEFHLVRGFQTTGRIITCRKQVKPGVLMHVH</sequence>
<dbReference type="InterPro" id="IPR008040">
    <property type="entry name" value="Hydant_A_N"/>
</dbReference>
<dbReference type="AlphaFoldDB" id="A0A4R1Q3Z4"/>
<reference evidence="3 4" key="1">
    <citation type="submission" date="2019-03" db="EMBL/GenBank/DDBJ databases">
        <title>Genomic Encyclopedia of Type Strains, Phase IV (KMG-IV): sequencing the most valuable type-strain genomes for metagenomic binning, comparative biology and taxonomic classification.</title>
        <authorList>
            <person name="Goeker M."/>
        </authorList>
    </citation>
    <scope>NUCLEOTIDE SEQUENCE [LARGE SCALE GENOMIC DNA]</scope>
    <source>
        <strain evidence="3 4">DSM 15969</strain>
    </source>
</reference>
<dbReference type="RefSeq" id="WP_132076987.1">
    <property type="nucleotide sequence ID" value="NZ_DAMAKO010000001.1"/>
</dbReference>
<dbReference type="InterPro" id="IPR002821">
    <property type="entry name" value="Hydantoinase_A"/>
</dbReference>
<name>A0A4R1Q3Z4_9FIRM</name>
<dbReference type="Pfam" id="PF05378">
    <property type="entry name" value="Hydant_A_N"/>
    <property type="match status" value="1"/>
</dbReference>
<dbReference type="InterPro" id="IPR045079">
    <property type="entry name" value="Oxoprolinase-like"/>
</dbReference>
<evidence type="ECO:0000259" key="1">
    <source>
        <dbReference type="Pfam" id="PF01968"/>
    </source>
</evidence>
<evidence type="ECO:0000313" key="4">
    <source>
        <dbReference type="Proteomes" id="UP000295063"/>
    </source>
</evidence>
<dbReference type="PANTHER" id="PTHR11365:SF2">
    <property type="entry name" value="5-OXOPROLINASE"/>
    <property type="match status" value="1"/>
</dbReference>
<proteinExistence type="predicted"/>
<gene>
    <name evidence="3" type="ORF">EV210_103232</name>
</gene>
<feature type="domain" description="Hydantoinase A/oxoprolinase" evidence="1">
    <location>
        <begin position="176"/>
        <end position="456"/>
    </location>
</feature>
<dbReference type="GO" id="GO:0017168">
    <property type="term" value="F:5-oxoprolinase (ATP-hydrolyzing) activity"/>
    <property type="evidence" value="ECO:0007669"/>
    <property type="project" value="TreeGrafter"/>
</dbReference>
<dbReference type="SUPFAM" id="SSF53067">
    <property type="entry name" value="Actin-like ATPase domain"/>
    <property type="match status" value="1"/>
</dbReference>
<dbReference type="GO" id="GO:0006749">
    <property type="term" value="P:glutathione metabolic process"/>
    <property type="evidence" value="ECO:0007669"/>
    <property type="project" value="TreeGrafter"/>
</dbReference>
<dbReference type="OrthoDB" id="9768323at2"/>